<proteinExistence type="predicted"/>
<dbReference type="CDD" id="cd21650">
    <property type="entry name" value="CrtA-like"/>
    <property type="match status" value="1"/>
</dbReference>
<reference evidence="1 2" key="1">
    <citation type="submission" date="2024-03" db="EMBL/GenBank/DDBJ databases">
        <title>Two novel species of the genus Flavobacterium exhibiting potentially degradation of complex polysaccharides.</title>
        <authorList>
            <person name="Lian X."/>
        </authorList>
    </citation>
    <scope>NUCLEOTIDE SEQUENCE [LARGE SCALE GENOMIC DNA]</scope>
    <source>
        <strain evidence="2">j3</strain>
    </source>
</reference>
<dbReference type="EMBL" id="JBCGDO010000008">
    <property type="protein sequence ID" value="MEM0542584.1"/>
    <property type="molecule type" value="Genomic_DNA"/>
</dbReference>
<protein>
    <submittedName>
        <fullName evidence="1">DUF3291 domain-containing protein</fullName>
    </submittedName>
</protein>
<sequence>MSQITTVTFFKVVNLSNKWWAFSQMQLGHRKLKSSDGLLFYKLLGSGAKNGFSATPNFGTYALFSVWENEDKAQFFFNKNSFFNTYKKRSSELFTVYLNSAEAHGYWDGIQPFEKTAKLEMDKPIVVLTRASIRFKKLWSFWSKVGIVSQSLEGYKGVMLSIGVGEWPLIQQATISIWKTQAEMLDYAYKNPKHREVVILTRKLNWYKEEMFARFVPYKFEGIWDGKNVENFV</sequence>
<evidence type="ECO:0000313" key="1">
    <source>
        <dbReference type="EMBL" id="MEM0542584.1"/>
    </source>
</evidence>
<organism evidence="1 2">
    <name type="scientific">Flavobacterium aureirubrum</name>
    <dbReference type="NCBI Taxonomy" id="3133147"/>
    <lineage>
        <taxon>Bacteria</taxon>
        <taxon>Pseudomonadati</taxon>
        <taxon>Bacteroidota</taxon>
        <taxon>Flavobacteriia</taxon>
        <taxon>Flavobacteriales</taxon>
        <taxon>Flavobacteriaceae</taxon>
        <taxon>Flavobacterium</taxon>
    </lineage>
</organism>
<comment type="caution">
    <text evidence="1">The sequence shown here is derived from an EMBL/GenBank/DDBJ whole genome shotgun (WGS) entry which is preliminary data.</text>
</comment>
<keyword evidence="2" id="KW-1185">Reference proteome</keyword>
<accession>A0ABU9N6X4</accession>
<name>A0ABU9N6X4_9FLAO</name>
<dbReference type="InterPro" id="IPR049574">
    <property type="entry name" value="CrtA-like"/>
</dbReference>
<gene>
    <name evidence="1" type="ORF">WFZ85_08135</name>
</gene>
<dbReference type="Proteomes" id="UP001460072">
    <property type="component" value="Unassembled WGS sequence"/>
</dbReference>
<evidence type="ECO:0000313" key="2">
    <source>
        <dbReference type="Proteomes" id="UP001460072"/>
    </source>
</evidence>
<dbReference type="RefSeq" id="WP_342695790.1">
    <property type="nucleotide sequence ID" value="NZ_JBCGDO010000008.1"/>
</dbReference>